<proteinExistence type="predicted"/>
<feature type="compositionally biased region" description="Low complexity" evidence="1">
    <location>
        <begin position="39"/>
        <end position="50"/>
    </location>
</feature>
<evidence type="ECO:0000313" key="3">
    <source>
        <dbReference type="Proteomes" id="UP000215902"/>
    </source>
</evidence>
<name>A0A267DIM5_9PLAT</name>
<feature type="compositionally biased region" description="Basic and acidic residues" evidence="1">
    <location>
        <begin position="178"/>
        <end position="190"/>
    </location>
</feature>
<accession>A0A267DIM5</accession>
<sequence length="332" mass="36579">MVQLEKPTFVSAGILGRTRTLPIRPAKSGRLAQRSLTVSIASRNSRNGSASVGGGGSSANSTARQLRATSINRCQQPEPQEQTQETQEQQCESPQQLPTPTPPGQQQQPGPASSLARRTRQLNSGASNSANSALGGGSESNTAEECSVQLPDGWRYGRQSLALPRRLGGKSVSITSVRESRTRDEIDRSAEVSGGHSTQNQCDQQTTRSIMKMRRLSNELPLLSWHNSEAGTAAKGNSSPTLHQQREQKIFDQCRFIPTDTFYKKVIIAPNEDRQFFAAPKCSRVPGSNMLYDIVSQNPMHHRDVNFDMTRDSLRKVCSTFHRTSQFRHPGY</sequence>
<protein>
    <submittedName>
        <fullName evidence="2">Uncharacterized protein</fullName>
    </submittedName>
</protein>
<keyword evidence="3" id="KW-1185">Reference proteome</keyword>
<feature type="region of interest" description="Disordered" evidence="1">
    <location>
        <begin position="38"/>
        <end position="146"/>
    </location>
</feature>
<dbReference type="Proteomes" id="UP000215902">
    <property type="component" value="Unassembled WGS sequence"/>
</dbReference>
<gene>
    <name evidence="2" type="ORF">BOX15_Mlig029107g2</name>
</gene>
<evidence type="ECO:0000313" key="2">
    <source>
        <dbReference type="EMBL" id="PAA48412.1"/>
    </source>
</evidence>
<evidence type="ECO:0000256" key="1">
    <source>
        <dbReference type="SAM" id="MobiDB-lite"/>
    </source>
</evidence>
<reference evidence="2 3" key="1">
    <citation type="submission" date="2017-06" db="EMBL/GenBank/DDBJ databases">
        <title>A platform for efficient transgenesis in Macrostomum lignano, a flatworm model organism for stem cell research.</title>
        <authorList>
            <person name="Berezikov E."/>
        </authorList>
    </citation>
    <scope>NUCLEOTIDE SEQUENCE [LARGE SCALE GENOMIC DNA]</scope>
    <source>
        <strain evidence="2">DV1</strain>
        <tissue evidence="2">Whole organism</tissue>
    </source>
</reference>
<organism evidence="2 3">
    <name type="scientific">Macrostomum lignano</name>
    <dbReference type="NCBI Taxonomy" id="282301"/>
    <lineage>
        <taxon>Eukaryota</taxon>
        <taxon>Metazoa</taxon>
        <taxon>Spiralia</taxon>
        <taxon>Lophotrochozoa</taxon>
        <taxon>Platyhelminthes</taxon>
        <taxon>Rhabditophora</taxon>
        <taxon>Macrostomorpha</taxon>
        <taxon>Macrostomida</taxon>
        <taxon>Macrostomidae</taxon>
        <taxon>Macrostomum</taxon>
    </lineage>
</organism>
<dbReference type="EMBL" id="NIVC01004155">
    <property type="protein sequence ID" value="PAA48412.1"/>
    <property type="molecule type" value="Genomic_DNA"/>
</dbReference>
<feature type="compositionally biased region" description="Low complexity" evidence="1">
    <location>
        <begin position="74"/>
        <end position="96"/>
    </location>
</feature>
<comment type="caution">
    <text evidence="2">The sequence shown here is derived from an EMBL/GenBank/DDBJ whole genome shotgun (WGS) entry which is preliminary data.</text>
</comment>
<feature type="region of interest" description="Disordered" evidence="1">
    <location>
        <begin position="174"/>
        <end position="203"/>
    </location>
</feature>
<feature type="compositionally biased region" description="Low complexity" evidence="1">
    <location>
        <begin position="104"/>
        <end position="133"/>
    </location>
</feature>
<dbReference type="AlphaFoldDB" id="A0A267DIM5"/>